<feature type="compositionally biased region" description="Basic and acidic residues" evidence="1">
    <location>
        <begin position="1"/>
        <end position="41"/>
    </location>
</feature>
<accession>A0ABQ6HLR2</accession>
<dbReference type="Pfam" id="PF13649">
    <property type="entry name" value="Methyltransf_25"/>
    <property type="match status" value="1"/>
</dbReference>
<evidence type="ECO:0000256" key="1">
    <source>
        <dbReference type="SAM" id="MobiDB-lite"/>
    </source>
</evidence>
<dbReference type="InterPro" id="IPR041698">
    <property type="entry name" value="Methyltransf_25"/>
</dbReference>
<proteinExistence type="predicted"/>
<dbReference type="SUPFAM" id="SSF53335">
    <property type="entry name" value="S-adenosyl-L-methionine-dependent methyltransferases"/>
    <property type="match status" value="1"/>
</dbReference>
<evidence type="ECO:0008006" key="6">
    <source>
        <dbReference type="Google" id="ProtNLM"/>
    </source>
</evidence>
<dbReference type="Pfam" id="PF12146">
    <property type="entry name" value="Hydrolase_4"/>
    <property type="match status" value="1"/>
</dbReference>
<evidence type="ECO:0000313" key="5">
    <source>
        <dbReference type="Proteomes" id="UP001157109"/>
    </source>
</evidence>
<feature type="region of interest" description="Disordered" evidence="1">
    <location>
        <begin position="1"/>
        <end position="53"/>
    </location>
</feature>
<dbReference type="CDD" id="cd02440">
    <property type="entry name" value="AdoMet_MTases"/>
    <property type="match status" value="1"/>
</dbReference>
<feature type="domain" description="Methyltransferase" evidence="3">
    <location>
        <begin position="79"/>
        <end position="171"/>
    </location>
</feature>
<dbReference type="SUPFAM" id="SSF53474">
    <property type="entry name" value="alpha/beta-Hydrolases"/>
    <property type="match status" value="1"/>
</dbReference>
<sequence>MSTEEHGSGHKPDEPDQHDYPQHDDRKHGDGQHGDGQHEHGSVPGSEQEWDERYAEQVWSGRPNGALVDEIADLAPGRVLDIGCGEGADAIWLAGRGWQVTALDVSGVAIARARAAAEEAGVHVTWVHSGLTEADVPVGGFDLVTAFYPALRKTSERLAERAALAAVAPGGTLLWVEHADIDREHALERGFDPDDYVGVDDVLALIRPDAADATIGTATDATASTDAWTIDGEGRRPRRIEGGAGAHHHTDLLLRARRAEAGEVDAEATDPAAATAPTTSTMTASTLTVTATDGTPVHVHVWLPPGRPKAVVQLAHGMSEHASRYARLAQALTAAGYAVYADDHRGHGETAASPDDYGFFGDRDGWDLLVGDLVALTATIKERHPGLPVVLLGHSMGSLLARTYVLEHGRDLAGAVFSGTAGDPGPVRRFGLALALAETRVRGPRHRSTVLDSMTFSGHNKRFAPNRTDFDWLSRDEDEVDRYVADPACGFIGTSRFFADLLDGVGRISDDRRLAGVPQGLPVLLLSGGDDPVGDFGKGPRQVADQLRRVGLRDVDVRLYPGARHEVFNETNRDEVTADLIGWLDERLAR</sequence>
<dbReference type="InterPro" id="IPR029058">
    <property type="entry name" value="AB_hydrolase_fold"/>
</dbReference>
<evidence type="ECO:0000259" key="2">
    <source>
        <dbReference type="Pfam" id="PF12146"/>
    </source>
</evidence>
<comment type="caution">
    <text evidence="4">The sequence shown here is derived from an EMBL/GenBank/DDBJ whole genome shotgun (WGS) entry which is preliminary data.</text>
</comment>
<dbReference type="Proteomes" id="UP001157109">
    <property type="component" value="Unassembled WGS sequence"/>
</dbReference>
<reference evidence="5" key="1">
    <citation type="journal article" date="2019" name="Int. J. Syst. Evol. Microbiol.">
        <title>The Global Catalogue of Microorganisms (GCM) 10K type strain sequencing project: providing services to taxonomists for standard genome sequencing and annotation.</title>
        <authorList>
            <consortium name="The Broad Institute Genomics Platform"/>
            <consortium name="The Broad Institute Genome Sequencing Center for Infectious Disease"/>
            <person name="Wu L."/>
            <person name="Ma J."/>
        </authorList>
    </citation>
    <scope>NUCLEOTIDE SEQUENCE [LARGE SCALE GENOMIC DNA]</scope>
    <source>
        <strain evidence="5">NBRC 105830</strain>
    </source>
</reference>
<dbReference type="RefSeq" id="WP_338155642.1">
    <property type="nucleotide sequence ID" value="NZ_BSUJ01000001.1"/>
</dbReference>
<dbReference type="Gene3D" id="3.40.50.150">
    <property type="entry name" value="Vaccinia Virus protein VP39"/>
    <property type="match status" value="1"/>
</dbReference>
<keyword evidence="5" id="KW-1185">Reference proteome</keyword>
<dbReference type="PANTHER" id="PTHR11614">
    <property type="entry name" value="PHOSPHOLIPASE-RELATED"/>
    <property type="match status" value="1"/>
</dbReference>
<dbReference type="EMBL" id="BSUJ01000001">
    <property type="protein sequence ID" value="GMA18409.1"/>
    <property type="molecule type" value="Genomic_DNA"/>
</dbReference>
<dbReference type="InterPro" id="IPR022742">
    <property type="entry name" value="Hydrolase_4"/>
</dbReference>
<gene>
    <name evidence="4" type="ORF">GCM10025862_04300</name>
</gene>
<name>A0ABQ6HLR2_9MICO</name>
<evidence type="ECO:0000313" key="4">
    <source>
        <dbReference type="EMBL" id="GMA18409.1"/>
    </source>
</evidence>
<dbReference type="Gene3D" id="3.40.50.1820">
    <property type="entry name" value="alpha/beta hydrolase"/>
    <property type="match status" value="1"/>
</dbReference>
<protein>
    <recommendedName>
        <fullName evidence="6">Alpha/beta fold hydrolase</fullName>
    </recommendedName>
</protein>
<dbReference type="InterPro" id="IPR051044">
    <property type="entry name" value="MAG_DAG_Lipase"/>
</dbReference>
<organism evidence="4 5">
    <name type="scientific">Arsenicicoccus piscis</name>
    <dbReference type="NCBI Taxonomy" id="673954"/>
    <lineage>
        <taxon>Bacteria</taxon>
        <taxon>Bacillati</taxon>
        <taxon>Actinomycetota</taxon>
        <taxon>Actinomycetes</taxon>
        <taxon>Micrococcales</taxon>
        <taxon>Intrasporangiaceae</taxon>
        <taxon>Arsenicicoccus</taxon>
    </lineage>
</organism>
<feature type="domain" description="Serine aminopeptidase S33" evidence="2">
    <location>
        <begin position="307"/>
        <end position="572"/>
    </location>
</feature>
<evidence type="ECO:0000259" key="3">
    <source>
        <dbReference type="Pfam" id="PF13649"/>
    </source>
</evidence>
<dbReference type="InterPro" id="IPR029063">
    <property type="entry name" value="SAM-dependent_MTases_sf"/>
</dbReference>